<dbReference type="HOGENOM" id="CLU_159833_0_0_9"/>
<reference evidence="1 2" key="1">
    <citation type="journal article" date="2009" name="Stand. Genomic Sci.">
        <title>Complete genome sequence of Desulfotomaculum acetoxidans type strain (5575).</title>
        <authorList>
            <person name="Spring S."/>
            <person name="Lapidus A."/>
            <person name="Schroder M."/>
            <person name="Gleim D."/>
            <person name="Sims D."/>
            <person name="Meincke L."/>
            <person name="Glavina Del Rio T."/>
            <person name="Tice H."/>
            <person name="Copeland A."/>
            <person name="Cheng J.F."/>
            <person name="Lucas S."/>
            <person name="Chen F."/>
            <person name="Nolan M."/>
            <person name="Bruce D."/>
            <person name="Goodwin L."/>
            <person name="Pitluck S."/>
            <person name="Ivanova N."/>
            <person name="Mavromatis K."/>
            <person name="Mikhailova N."/>
            <person name="Pati A."/>
            <person name="Chen A."/>
            <person name="Palaniappan K."/>
            <person name="Land M."/>
            <person name="Hauser L."/>
            <person name="Chang Y.J."/>
            <person name="Jeffries C.D."/>
            <person name="Chain P."/>
            <person name="Saunders E."/>
            <person name="Brettin T."/>
            <person name="Detter J.C."/>
            <person name="Goker M."/>
            <person name="Bristow J."/>
            <person name="Eisen J.A."/>
            <person name="Markowitz V."/>
            <person name="Hugenholtz P."/>
            <person name="Kyrpides N.C."/>
            <person name="Klenk H.P."/>
            <person name="Han C."/>
        </authorList>
    </citation>
    <scope>NUCLEOTIDE SEQUENCE [LARGE SCALE GENOMIC DNA]</scope>
    <source>
        <strain evidence="2">ATCC 49208 / DSM 771 / VKM B-1644</strain>
    </source>
</reference>
<accession>C8VZF9</accession>
<dbReference type="EMBL" id="CP001720">
    <property type="protein sequence ID" value="ACV64904.1"/>
    <property type="molecule type" value="Genomic_DNA"/>
</dbReference>
<dbReference type="Proteomes" id="UP000002217">
    <property type="component" value="Chromosome"/>
</dbReference>
<dbReference type="AlphaFoldDB" id="C8VZF9"/>
<evidence type="ECO:0000313" key="2">
    <source>
        <dbReference type="Proteomes" id="UP000002217"/>
    </source>
</evidence>
<keyword evidence="2" id="KW-1185">Reference proteome</keyword>
<evidence type="ECO:0000313" key="1">
    <source>
        <dbReference type="EMBL" id="ACV64904.1"/>
    </source>
</evidence>
<dbReference type="STRING" id="485916.Dtox_4237"/>
<sequence>MDLVTVRRKNTIWSINQNPVTIIINRTEKVEANGYFNDIPSQVGSLVVRIFQVNGNGNRIESHLVGTKELVHDWALLADWQADLRAGSHVRDEFEVPDMGFFVIKSVYPQRVQGQVVGYQAELEMVI</sequence>
<gene>
    <name evidence="1" type="ordered locus">Dtox_4237</name>
</gene>
<dbReference type="RefSeq" id="WP_015759574.1">
    <property type="nucleotide sequence ID" value="NC_013216.1"/>
</dbReference>
<protein>
    <submittedName>
        <fullName evidence="1">Uncharacterized protein</fullName>
    </submittedName>
</protein>
<dbReference type="eggNOG" id="ENOG5032WPV">
    <property type="taxonomic scope" value="Bacteria"/>
</dbReference>
<dbReference type="KEGG" id="dae:Dtox_4237"/>
<proteinExistence type="predicted"/>
<organism evidence="1 2">
    <name type="scientific">Desulfofarcimen acetoxidans (strain ATCC 49208 / DSM 771 / KCTC 5769 / VKM B-1644 / 5575)</name>
    <name type="common">Desulfotomaculum acetoxidans</name>
    <dbReference type="NCBI Taxonomy" id="485916"/>
    <lineage>
        <taxon>Bacteria</taxon>
        <taxon>Bacillati</taxon>
        <taxon>Bacillota</taxon>
        <taxon>Clostridia</taxon>
        <taxon>Eubacteriales</taxon>
        <taxon>Peptococcaceae</taxon>
        <taxon>Desulfofarcimen</taxon>
    </lineage>
</organism>
<name>C8VZF9_DESAS</name>
<dbReference type="OrthoDB" id="1683428at2"/>